<dbReference type="InterPro" id="IPR001126">
    <property type="entry name" value="UmuC"/>
</dbReference>
<keyword evidence="5" id="KW-0227">DNA damage</keyword>
<evidence type="ECO:0000259" key="8">
    <source>
        <dbReference type="Pfam" id="PF00817"/>
    </source>
</evidence>
<protein>
    <recommendedName>
        <fullName evidence="4">DNA-directed DNA polymerase</fullName>
        <ecNumber evidence="4">2.7.7.7</ecNumber>
    </recommendedName>
</protein>
<gene>
    <name evidence="10" type="ORF">F1193_08480</name>
</gene>
<comment type="subunit">
    <text evidence="3">Monomer.</text>
</comment>
<keyword evidence="11" id="KW-1185">Reference proteome</keyword>
<accession>A0A5M6I1K6</accession>
<dbReference type="RefSeq" id="WP_150097254.1">
    <property type="nucleotide sequence ID" value="NZ_VWPL01000012.1"/>
</dbReference>
<evidence type="ECO:0000256" key="2">
    <source>
        <dbReference type="ARBA" id="ARBA00010945"/>
    </source>
</evidence>
<evidence type="ECO:0000256" key="5">
    <source>
        <dbReference type="ARBA" id="ARBA00022763"/>
    </source>
</evidence>
<feature type="domain" description="DNA polymerase Y-family little finger" evidence="9">
    <location>
        <begin position="247"/>
        <end position="338"/>
    </location>
</feature>
<dbReference type="EC" id="2.7.7.7" evidence="4"/>
<dbReference type="EMBL" id="VWPL01000012">
    <property type="protein sequence ID" value="KAA5601747.1"/>
    <property type="molecule type" value="Genomic_DNA"/>
</dbReference>
<dbReference type="SUPFAM" id="SSF56672">
    <property type="entry name" value="DNA/RNA polymerases"/>
    <property type="match status" value="1"/>
</dbReference>
<dbReference type="GO" id="GO:0006281">
    <property type="term" value="P:DNA repair"/>
    <property type="evidence" value="ECO:0007669"/>
    <property type="project" value="InterPro"/>
</dbReference>
<proteinExistence type="inferred from homology"/>
<dbReference type="InterPro" id="IPR043502">
    <property type="entry name" value="DNA/RNA_pol_sf"/>
</dbReference>
<dbReference type="PANTHER" id="PTHR35369">
    <property type="entry name" value="BLR3025 PROTEIN-RELATED"/>
    <property type="match status" value="1"/>
</dbReference>
<comment type="similarity">
    <text evidence="2">Belongs to the DNA polymerase type-Y family.</text>
</comment>
<dbReference type="Pfam" id="PF00817">
    <property type="entry name" value="IMS"/>
    <property type="match status" value="1"/>
</dbReference>
<comment type="cofactor">
    <cofactor evidence="1">
        <name>Mg(2+)</name>
        <dbReference type="ChEBI" id="CHEBI:18420"/>
    </cofactor>
</comment>
<feature type="domain" description="UmuC" evidence="8">
    <location>
        <begin position="31"/>
        <end position="153"/>
    </location>
</feature>
<comment type="catalytic activity">
    <reaction evidence="7">
        <text>DNA(n) + a 2'-deoxyribonucleoside 5'-triphosphate = DNA(n+1) + diphosphate</text>
        <dbReference type="Rhea" id="RHEA:22508"/>
        <dbReference type="Rhea" id="RHEA-COMP:17339"/>
        <dbReference type="Rhea" id="RHEA-COMP:17340"/>
        <dbReference type="ChEBI" id="CHEBI:33019"/>
        <dbReference type="ChEBI" id="CHEBI:61560"/>
        <dbReference type="ChEBI" id="CHEBI:173112"/>
        <dbReference type="EC" id="2.7.7.7"/>
    </reaction>
</comment>
<evidence type="ECO:0000256" key="3">
    <source>
        <dbReference type="ARBA" id="ARBA00011245"/>
    </source>
</evidence>
<evidence type="ECO:0000256" key="7">
    <source>
        <dbReference type="ARBA" id="ARBA00049244"/>
    </source>
</evidence>
<dbReference type="InterPro" id="IPR017961">
    <property type="entry name" value="DNA_pol_Y-fam_little_finger"/>
</dbReference>
<dbReference type="CDD" id="cd03468">
    <property type="entry name" value="PolY_like"/>
    <property type="match status" value="1"/>
</dbReference>
<dbReference type="InterPro" id="IPR043128">
    <property type="entry name" value="Rev_trsase/Diguanyl_cyclase"/>
</dbReference>
<reference evidence="10 11" key="1">
    <citation type="submission" date="2019-09" db="EMBL/GenBank/DDBJ databases">
        <title>Draft Whole-Genome sequence of Blastochloris sulfoviridis DSM 729.</title>
        <authorList>
            <person name="Meyer T.E."/>
            <person name="Kyndt J.A."/>
        </authorList>
    </citation>
    <scope>NUCLEOTIDE SEQUENCE [LARGE SCALE GENOMIC DNA]</scope>
    <source>
        <strain evidence="10 11">DSM 729</strain>
    </source>
</reference>
<sequence>MKRVVSLYLPRWPTDRLRRKLAAAAPPPDVPVVLVRREGGRRVVSAADVAAQRLGLRPGMAASQAQALVPNLAVFEAEPVADEDALHRLALWAQRLFSPVVAADPPDGLLIDATGAAHLKGGEAAMLDELVARLQASGVSARAAMAATYGAAHALARYRARPTRVVANDETAAAICDLSIAALRLDPATVDALHRLGFERIGELAAQPRAPLALRFGPELGRRLDQAFGRVAEPVVPVVTPELAQVTRGFAEPIAAPETIARYLSRLTVELCAALEDRGLGVRRLDLLCHRVDNHIAAARIGTAKPVRDTKRLTRLLGEKIETIDPGFGIERMTLIALIAEPLGYRPAATELGEAPAPDIAGLIDTLANRVGARRLYRFQPVESDIPERAVCRVAPLAPPVQATWKAEWPRPVRLLDPPEPVDTLALLPDHPPATFTWRGVRRRVTRADGPERLFGEWWMHEAETAAVRDYFQVEDEAGHRFWLFRAGDGEDPATGSQRWFIHGLFG</sequence>
<evidence type="ECO:0000256" key="4">
    <source>
        <dbReference type="ARBA" id="ARBA00012417"/>
    </source>
</evidence>
<dbReference type="PANTHER" id="PTHR35369:SF2">
    <property type="entry name" value="BLR3025 PROTEIN"/>
    <property type="match status" value="1"/>
</dbReference>
<dbReference type="Gene3D" id="3.30.70.270">
    <property type="match status" value="1"/>
</dbReference>
<name>A0A5M6I1K6_9HYPH</name>
<dbReference type="GO" id="GO:0003684">
    <property type="term" value="F:damaged DNA binding"/>
    <property type="evidence" value="ECO:0007669"/>
    <property type="project" value="InterPro"/>
</dbReference>
<dbReference type="Proteomes" id="UP000323886">
    <property type="component" value="Unassembled WGS sequence"/>
</dbReference>
<dbReference type="AlphaFoldDB" id="A0A5M6I1K6"/>
<comment type="function">
    <text evidence="6">Poorly processive, error-prone DNA polymerase involved in untargeted mutagenesis. Copies undamaged DNA at stalled replication forks, which arise in vivo from mismatched or misaligned primer ends. These misaligned primers can be extended by PolIV. Exhibits no 3'-5' exonuclease (proofreading) activity. May be involved in translesional synthesis, in conjunction with the beta clamp from PolIII.</text>
</comment>
<evidence type="ECO:0000259" key="9">
    <source>
        <dbReference type="Pfam" id="PF11799"/>
    </source>
</evidence>
<dbReference type="Gene3D" id="3.40.1170.60">
    <property type="match status" value="1"/>
</dbReference>
<evidence type="ECO:0000256" key="6">
    <source>
        <dbReference type="ARBA" id="ARBA00025589"/>
    </source>
</evidence>
<evidence type="ECO:0000256" key="1">
    <source>
        <dbReference type="ARBA" id="ARBA00001946"/>
    </source>
</evidence>
<evidence type="ECO:0000313" key="10">
    <source>
        <dbReference type="EMBL" id="KAA5601747.1"/>
    </source>
</evidence>
<dbReference type="OrthoDB" id="9788640at2"/>
<organism evidence="10 11">
    <name type="scientific">Blastochloris sulfoviridis</name>
    <dbReference type="NCBI Taxonomy" id="50712"/>
    <lineage>
        <taxon>Bacteria</taxon>
        <taxon>Pseudomonadati</taxon>
        <taxon>Pseudomonadota</taxon>
        <taxon>Alphaproteobacteria</taxon>
        <taxon>Hyphomicrobiales</taxon>
        <taxon>Blastochloridaceae</taxon>
        <taxon>Blastochloris</taxon>
    </lineage>
</organism>
<dbReference type="InterPro" id="IPR050356">
    <property type="entry name" value="SulA_CellDiv_inhibitor"/>
</dbReference>
<comment type="caution">
    <text evidence="10">The sequence shown here is derived from an EMBL/GenBank/DDBJ whole genome shotgun (WGS) entry which is preliminary data.</text>
</comment>
<dbReference type="Pfam" id="PF11799">
    <property type="entry name" value="IMS_C"/>
    <property type="match status" value="1"/>
</dbReference>
<evidence type="ECO:0000313" key="11">
    <source>
        <dbReference type="Proteomes" id="UP000323886"/>
    </source>
</evidence>